<protein>
    <submittedName>
        <fullName evidence="1">Uncharacterized protein</fullName>
    </submittedName>
</protein>
<keyword evidence="2" id="KW-1185">Reference proteome</keyword>
<dbReference type="EMBL" id="PZQS01000012">
    <property type="protein sequence ID" value="PVD20503.1"/>
    <property type="molecule type" value="Genomic_DNA"/>
</dbReference>
<accession>A0A2T7NH44</accession>
<dbReference type="Proteomes" id="UP000245119">
    <property type="component" value="Linkage Group LG12"/>
</dbReference>
<sequence length="290" mass="32509">MQVPRVCPPGELQRTRGRAAQRLVEEQGARGVRRLSDSIHHTQARGRRELQPGAECDEVLRWRFLKATEPTANRYPVPKNDKRPGKLLASLGQTGLSCVDKVSHSPAPPVPVAACLDTGYLCDHVNRQVQTLEENCVHDTSLEYSVVPYISKFSQMPRILIICQYPDYQHQTTPSSCLRSCVFFVHPYKATRAELLDWHSTAGLLFEEAVALVNVDRIFPGLHENESDFHATVEYPETTVEYPETIPEAVNNPAVTGLPSTNCSSKSKTFFRCGSQPVKFSRQALVFVDF</sequence>
<gene>
    <name evidence="1" type="ORF">C0Q70_18659</name>
</gene>
<reference evidence="1 2" key="1">
    <citation type="submission" date="2018-04" db="EMBL/GenBank/DDBJ databases">
        <title>The genome of golden apple snail Pomacea canaliculata provides insight into stress tolerance and invasive adaptation.</title>
        <authorList>
            <person name="Liu C."/>
            <person name="Liu B."/>
            <person name="Ren Y."/>
            <person name="Zhang Y."/>
            <person name="Wang H."/>
            <person name="Li S."/>
            <person name="Jiang F."/>
            <person name="Yin L."/>
            <person name="Zhang G."/>
            <person name="Qian W."/>
            <person name="Fan W."/>
        </authorList>
    </citation>
    <scope>NUCLEOTIDE SEQUENCE [LARGE SCALE GENOMIC DNA]</scope>
    <source>
        <strain evidence="1">SZHN2017</strain>
        <tissue evidence="1">Muscle</tissue>
    </source>
</reference>
<evidence type="ECO:0000313" key="2">
    <source>
        <dbReference type="Proteomes" id="UP000245119"/>
    </source>
</evidence>
<organism evidence="1 2">
    <name type="scientific">Pomacea canaliculata</name>
    <name type="common">Golden apple snail</name>
    <dbReference type="NCBI Taxonomy" id="400727"/>
    <lineage>
        <taxon>Eukaryota</taxon>
        <taxon>Metazoa</taxon>
        <taxon>Spiralia</taxon>
        <taxon>Lophotrochozoa</taxon>
        <taxon>Mollusca</taxon>
        <taxon>Gastropoda</taxon>
        <taxon>Caenogastropoda</taxon>
        <taxon>Architaenioglossa</taxon>
        <taxon>Ampullarioidea</taxon>
        <taxon>Ampullariidae</taxon>
        <taxon>Pomacea</taxon>
    </lineage>
</organism>
<proteinExistence type="predicted"/>
<comment type="caution">
    <text evidence="1">The sequence shown here is derived from an EMBL/GenBank/DDBJ whole genome shotgun (WGS) entry which is preliminary data.</text>
</comment>
<name>A0A2T7NH44_POMCA</name>
<evidence type="ECO:0000313" key="1">
    <source>
        <dbReference type="EMBL" id="PVD20503.1"/>
    </source>
</evidence>
<dbReference type="AlphaFoldDB" id="A0A2T7NH44"/>